<evidence type="ECO:0000259" key="2">
    <source>
        <dbReference type="Pfam" id="PF07693"/>
    </source>
</evidence>
<dbReference type="AlphaFoldDB" id="A0A6G3X343"/>
<dbReference type="Gene3D" id="3.40.50.300">
    <property type="entry name" value="P-loop containing nucleotide triphosphate hydrolases"/>
    <property type="match status" value="1"/>
</dbReference>
<feature type="region of interest" description="Disordered" evidence="1">
    <location>
        <begin position="713"/>
        <end position="733"/>
    </location>
</feature>
<dbReference type="Pfam" id="PF07693">
    <property type="entry name" value="KAP_NTPase"/>
    <property type="match status" value="1"/>
</dbReference>
<accession>A0A6G3X343</accession>
<dbReference type="InterPro" id="IPR011646">
    <property type="entry name" value="KAP_P-loop"/>
</dbReference>
<proteinExistence type="predicted"/>
<evidence type="ECO:0000256" key="1">
    <source>
        <dbReference type="SAM" id="MobiDB-lite"/>
    </source>
</evidence>
<gene>
    <name evidence="3" type="ORF">G3M58_37205</name>
</gene>
<feature type="compositionally biased region" description="Gly residues" evidence="1">
    <location>
        <begin position="724"/>
        <end position="733"/>
    </location>
</feature>
<evidence type="ECO:0000313" key="3">
    <source>
        <dbReference type="EMBL" id="NEE12082.1"/>
    </source>
</evidence>
<name>A0A6G3X343_9ACTN</name>
<dbReference type="SUPFAM" id="SSF52540">
    <property type="entry name" value="P-loop containing nucleoside triphosphate hydrolases"/>
    <property type="match status" value="1"/>
</dbReference>
<reference evidence="3" key="1">
    <citation type="submission" date="2020-01" db="EMBL/GenBank/DDBJ databases">
        <title>Insect and environment-associated Actinomycetes.</title>
        <authorList>
            <person name="Currrie C."/>
            <person name="Chevrette M."/>
            <person name="Carlson C."/>
            <person name="Stubbendieck R."/>
            <person name="Wendt-Pienkowski E."/>
        </authorList>
    </citation>
    <scope>NUCLEOTIDE SEQUENCE</scope>
    <source>
        <strain evidence="3">SID7499</strain>
    </source>
</reference>
<organism evidence="3">
    <name type="scientific">Streptomyces sp. SID7499</name>
    <dbReference type="NCBI Taxonomy" id="2706086"/>
    <lineage>
        <taxon>Bacteria</taxon>
        <taxon>Bacillati</taxon>
        <taxon>Actinomycetota</taxon>
        <taxon>Actinomycetes</taxon>
        <taxon>Kitasatosporales</taxon>
        <taxon>Streptomycetaceae</taxon>
        <taxon>Streptomyces</taxon>
    </lineage>
</organism>
<protein>
    <recommendedName>
        <fullName evidence="2">KAP NTPase domain-containing protein</fullName>
    </recommendedName>
</protein>
<comment type="caution">
    <text evidence="3">The sequence shown here is derived from an EMBL/GenBank/DDBJ whole genome shotgun (WGS) entry which is preliminary data.</text>
</comment>
<feature type="domain" description="KAP NTPase" evidence="2">
    <location>
        <begin position="21"/>
        <end position="312"/>
    </location>
</feature>
<dbReference type="EMBL" id="JAAGMN010003907">
    <property type="protein sequence ID" value="NEE12082.1"/>
    <property type="molecule type" value="Genomic_DNA"/>
</dbReference>
<sequence>MNSRHLLGDDPVDAAGDELDRKRFSEHMIRVINRVRTQSESSVIALIGPWGSGKSSILGMVKDSIDELSVAEDDQSPEWRVADFNPWIHSDSLSMYVGFYSELRACLPGSERWSEARESIGSWIQNAAPLGKLGGVVRVDASSAFEKLAEKVSGDTSAVAKKERVEEALKECSVSILVVMDDLDRLTPEELLEVFKMIRLVGRLPNVYYLLSYDEKTLMDVLCRTDLAFADQGRARSYLEKMVQVRLDMPALGDAHTAHLVNSSLNVVLENNSVSLSEASLTAIASLWREAFSARLTTPRAIRRFFAQVDSSYVTVADEVNFIDFLALTFLRTHEPRVYYGLQEHREELTLNAGTRTIGLRSESPKDKLTRWTTYMHTWGVAQEHADGVLAILAKLFLPLRSALEGMEYGRDWLSDVAKRKGVGHTDYFSRYFFFGVPSDDIPDSVVDAALDSISQGEESDRIPWLLEALEKDPERIIRKVHNYGDLGVEGNLKILLLMAEKYLAIPNDIGFLSTFSRNSVEGFAADLFLEGKPEPLQENLDVIAQSDGGYCMAVRGLGRARSRANRSGREEVARRLTDDIRRIVSQRFEHSKNSNIADIDQSVFSSVHTWADIESNAVIDFLRGQAESGIWPLIEVIDRLVTRGTTSARPGTVLMGLEDHTVEVTLGLDYVFERLSTEIDDASTDVLMEGLPDTPENRRSVALAALSFARHRRREAENKSGEGAAGGQGGVD</sequence>
<dbReference type="InterPro" id="IPR027417">
    <property type="entry name" value="P-loop_NTPase"/>
</dbReference>